<accession>A0ABT1I9Z3</accession>
<proteinExistence type="predicted"/>
<evidence type="ECO:0000313" key="1">
    <source>
        <dbReference type="EMBL" id="MCP2269361.1"/>
    </source>
</evidence>
<sequence>MAERALLLGFGADIGSNLIARNDPDRDGFLIGDVVTHAVRPGPGVTALGQLVARMLLADPAMLGRVEPVEGEQALLVDGRLVRVHFLDAEDPEVLALGRFGLAIVATTRVHVRDAALMGRFRQVAKHVVGVAENAGLPGFYAPLAGADLSRIGRVPRPFDPEGGVYALGSCQCVGWAVPLRGLLEAAVLAGVDDLGLVRVEVEIVHPDTASSRFGTAGVGARAEDARDNLRPGHSQLSASMARLAPVSSVNTVSLRVLTQPPGYQVCRFFVRAPLDHETVRAGMLAAAAALPGVIGTTDVAIGSRAFSLSPAAATVLTTPQHLLVTRDPFPGSGIVEVITQSFVHNTTGYCGAVLDAGARLLGRGPVTLL</sequence>
<dbReference type="RefSeq" id="WP_253886360.1">
    <property type="nucleotide sequence ID" value="NZ_BAAAVB010000004.1"/>
</dbReference>
<gene>
    <name evidence="1" type="ORF">LV75_001849</name>
</gene>
<protein>
    <submittedName>
        <fullName evidence="1">Uncharacterized protein</fullName>
    </submittedName>
</protein>
<dbReference type="EMBL" id="JAMTCO010000004">
    <property type="protein sequence ID" value="MCP2269361.1"/>
    <property type="molecule type" value="Genomic_DNA"/>
</dbReference>
<comment type="caution">
    <text evidence="1">The sequence shown here is derived from an EMBL/GenBank/DDBJ whole genome shotgun (WGS) entry which is preliminary data.</text>
</comment>
<organism evidence="1 2">
    <name type="scientific">Actinokineospora diospyrosa</name>
    <dbReference type="NCBI Taxonomy" id="103728"/>
    <lineage>
        <taxon>Bacteria</taxon>
        <taxon>Bacillati</taxon>
        <taxon>Actinomycetota</taxon>
        <taxon>Actinomycetes</taxon>
        <taxon>Pseudonocardiales</taxon>
        <taxon>Pseudonocardiaceae</taxon>
        <taxon>Actinokineospora</taxon>
    </lineage>
</organism>
<reference evidence="1 2" key="1">
    <citation type="submission" date="2022-06" db="EMBL/GenBank/DDBJ databases">
        <title>Genomic Encyclopedia of Archaeal and Bacterial Type Strains, Phase II (KMG-II): from individual species to whole genera.</title>
        <authorList>
            <person name="Goeker M."/>
        </authorList>
    </citation>
    <scope>NUCLEOTIDE SEQUENCE [LARGE SCALE GENOMIC DNA]</scope>
    <source>
        <strain evidence="1 2">DSM 44255</strain>
    </source>
</reference>
<keyword evidence="2" id="KW-1185">Reference proteome</keyword>
<name>A0ABT1I9Z3_9PSEU</name>
<evidence type="ECO:0000313" key="2">
    <source>
        <dbReference type="Proteomes" id="UP001205185"/>
    </source>
</evidence>
<dbReference type="Proteomes" id="UP001205185">
    <property type="component" value="Unassembled WGS sequence"/>
</dbReference>